<evidence type="ECO:0000313" key="13">
    <source>
        <dbReference type="EMBL" id="SJN09476.1"/>
    </source>
</evidence>
<feature type="binding site" evidence="11">
    <location>
        <position position="216"/>
    </location>
    <ligand>
        <name>Mg(2+)</name>
        <dbReference type="ChEBI" id="CHEBI:18420"/>
    </ligand>
</feature>
<organism evidence="13 14">
    <name type="scientific">Halomonas citrativorans</name>
    <dbReference type="NCBI Taxonomy" id="2742612"/>
    <lineage>
        <taxon>Bacteria</taxon>
        <taxon>Pseudomonadati</taxon>
        <taxon>Pseudomonadota</taxon>
        <taxon>Gammaproteobacteria</taxon>
        <taxon>Oceanospirillales</taxon>
        <taxon>Halomonadaceae</taxon>
        <taxon>Halomonas</taxon>
    </lineage>
</organism>
<evidence type="ECO:0000256" key="9">
    <source>
        <dbReference type="ARBA" id="ARBA00022842"/>
    </source>
</evidence>
<keyword evidence="7 11" id="KW-0418">Kinase</keyword>
<dbReference type="OrthoDB" id="5392197at2"/>
<evidence type="ECO:0000313" key="14">
    <source>
        <dbReference type="Proteomes" id="UP000196331"/>
    </source>
</evidence>
<dbReference type="HAMAP" id="MF_01497">
    <property type="entry name" value="SrkA_kinase"/>
    <property type="match status" value="1"/>
</dbReference>
<dbReference type="GO" id="GO:0000287">
    <property type="term" value="F:magnesium ion binding"/>
    <property type="evidence" value="ECO:0007669"/>
    <property type="project" value="UniProtKB-UniRule"/>
</dbReference>
<evidence type="ECO:0000256" key="5">
    <source>
        <dbReference type="ARBA" id="ARBA00022723"/>
    </source>
</evidence>
<dbReference type="Pfam" id="PF01636">
    <property type="entry name" value="APH"/>
    <property type="match status" value="1"/>
</dbReference>
<dbReference type="Gene3D" id="1.20.1270.170">
    <property type="match status" value="1"/>
</dbReference>
<dbReference type="PANTHER" id="PTHR39573:SF1">
    <property type="entry name" value="STRESS RESPONSE KINASE A"/>
    <property type="match status" value="1"/>
</dbReference>
<keyword evidence="10 11" id="KW-0346">Stress response</keyword>
<dbReference type="PANTHER" id="PTHR39573">
    <property type="entry name" value="STRESS RESPONSE KINASE A"/>
    <property type="match status" value="1"/>
</dbReference>
<comment type="catalytic activity">
    <reaction evidence="11">
        <text>L-threonyl-[protein] + ATP = O-phospho-L-threonyl-[protein] + ADP + H(+)</text>
        <dbReference type="Rhea" id="RHEA:46608"/>
        <dbReference type="Rhea" id="RHEA-COMP:11060"/>
        <dbReference type="Rhea" id="RHEA-COMP:11605"/>
        <dbReference type="ChEBI" id="CHEBI:15378"/>
        <dbReference type="ChEBI" id="CHEBI:30013"/>
        <dbReference type="ChEBI" id="CHEBI:30616"/>
        <dbReference type="ChEBI" id="CHEBI:61977"/>
        <dbReference type="ChEBI" id="CHEBI:456216"/>
        <dbReference type="EC" id="2.7.11.1"/>
    </reaction>
</comment>
<feature type="active site" description="Proton acceptor" evidence="11">
    <location>
        <position position="199"/>
    </location>
</feature>
<comment type="cofactor">
    <cofactor evidence="11">
        <name>Mg(2+)</name>
        <dbReference type="ChEBI" id="CHEBI:18420"/>
    </cofactor>
</comment>
<sequence length="324" mass="37406">MSHPFSALSPDTVMSAAESVDIWPAGEPFALNSYENRVLMFRDDDARNWVIKFYRPERWSDAAIQEEHDFLKELREAGVSVVAPWRNSAGQSLHHYAAFRFALFPQCAGQAPELDNPEHLFALGEVLGQLHKVSQRKAFQHRPRLELESGIEEARQRVVGSQWLDKFQLRAYDAVIQKLQHRLAPKALDPASLIRCHGDCHLGNVLGRDEHFSLVDFDDCAMAPAIQDIWMLLPTDEPDSWRAQLSEISEGYEESLAFPHEQMSLIEPLRAYRLIRHSAWLVSRWDDPAFPRAFPWMADSGYWDQHIRQLEQQCLQLERPVWLA</sequence>
<protein>
    <recommendedName>
        <fullName evidence="11">Stress response kinase A</fullName>
        <ecNumber evidence="11">2.7.11.1</ecNumber>
    </recommendedName>
    <alternativeName>
        <fullName evidence="11">Serine/threonine-protein kinase SrkA</fullName>
    </alternativeName>
</protein>
<dbReference type="GO" id="GO:0005524">
    <property type="term" value="F:ATP binding"/>
    <property type="evidence" value="ECO:0007669"/>
    <property type="project" value="UniProtKB-UniRule"/>
</dbReference>
<comment type="similarity">
    <text evidence="11">Belongs to the SrkA/RdoA protein kinase family.</text>
</comment>
<dbReference type="InterPro" id="IPR011009">
    <property type="entry name" value="Kinase-like_dom_sf"/>
</dbReference>
<dbReference type="RefSeq" id="WP_087105568.1">
    <property type="nucleotide sequence ID" value="NZ_FUKM01000003.1"/>
</dbReference>
<evidence type="ECO:0000256" key="11">
    <source>
        <dbReference type="HAMAP-Rule" id="MF_01497"/>
    </source>
</evidence>
<dbReference type="InterPro" id="IPR032882">
    <property type="entry name" value="SrkA/RdoA"/>
</dbReference>
<feature type="active site" evidence="11">
    <location>
        <position position="216"/>
    </location>
</feature>
<dbReference type="EC" id="2.7.11.1" evidence="11"/>
<name>A0A1R4HPN0_9GAMM</name>
<dbReference type="InterPro" id="IPR002575">
    <property type="entry name" value="Aminoglycoside_PTrfase"/>
</dbReference>
<gene>
    <name evidence="11" type="primary">srkA</name>
    <name evidence="13" type="ORF">CZ787_01580</name>
</gene>
<accession>A0A1R4HPN0</accession>
<dbReference type="GO" id="GO:0004674">
    <property type="term" value="F:protein serine/threonine kinase activity"/>
    <property type="evidence" value="ECO:0007669"/>
    <property type="project" value="UniProtKB-UniRule"/>
</dbReference>
<dbReference type="GO" id="GO:0005737">
    <property type="term" value="C:cytoplasm"/>
    <property type="evidence" value="ECO:0007669"/>
    <property type="project" value="UniProtKB-SubCell"/>
</dbReference>
<dbReference type="NCBIfam" id="NF008738">
    <property type="entry name" value="PRK11768.1"/>
    <property type="match status" value="1"/>
</dbReference>
<proteinExistence type="inferred from homology"/>
<dbReference type="GO" id="GO:0106310">
    <property type="term" value="F:protein serine kinase activity"/>
    <property type="evidence" value="ECO:0007669"/>
    <property type="project" value="RHEA"/>
</dbReference>
<keyword evidence="4 11" id="KW-0808">Transferase</keyword>
<evidence type="ECO:0000256" key="2">
    <source>
        <dbReference type="ARBA" id="ARBA00022527"/>
    </source>
</evidence>
<evidence type="ECO:0000256" key="1">
    <source>
        <dbReference type="ARBA" id="ARBA00022490"/>
    </source>
</evidence>
<evidence type="ECO:0000256" key="7">
    <source>
        <dbReference type="ARBA" id="ARBA00022777"/>
    </source>
</evidence>
<keyword evidence="1 11" id="KW-0963">Cytoplasm</keyword>
<comment type="function">
    <text evidence="11">A protein kinase that phosphorylates Ser and Thr residues. Probably acts to suppress the effects of stress linked to accumulation of reactive oxygen species. Probably involved in the extracytoplasmic stress response.</text>
</comment>
<dbReference type="SUPFAM" id="SSF56112">
    <property type="entry name" value="Protein kinase-like (PK-like)"/>
    <property type="match status" value="1"/>
</dbReference>
<comment type="subcellular location">
    <subcellularLocation>
        <location evidence="11">Cytoplasm</location>
    </subcellularLocation>
</comment>
<reference evidence="13 14" key="1">
    <citation type="submission" date="2017-02" db="EMBL/GenBank/DDBJ databases">
        <authorList>
            <person name="Dridi B."/>
        </authorList>
    </citation>
    <scope>NUCLEOTIDE SEQUENCE [LARGE SCALE GENOMIC DNA]</scope>
    <source>
        <strain evidence="13 14">JB380</strain>
    </source>
</reference>
<keyword evidence="3 11" id="KW-0597">Phosphoprotein</keyword>
<evidence type="ECO:0000259" key="12">
    <source>
        <dbReference type="Pfam" id="PF01636"/>
    </source>
</evidence>
<dbReference type="AlphaFoldDB" id="A0A1R4HPN0"/>
<feature type="binding site" evidence="11">
    <location>
        <position position="204"/>
    </location>
    <ligand>
        <name>Mg(2+)</name>
        <dbReference type="ChEBI" id="CHEBI:18420"/>
    </ligand>
</feature>
<comment type="subunit">
    <text evidence="11">Monomer.</text>
</comment>
<dbReference type="Proteomes" id="UP000196331">
    <property type="component" value="Unassembled WGS sequence"/>
</dbReference>
<feature type="site" description="ATP" evidence="11">
    <location>
        <position position="33"/>
    </location>
</feature>
<keyword evidence="5 11" id="KW-0479">Metal-binding</keyword>
<evidence type="ECO:0000256" key="4">
    <source>
        <dbReference type="ARBA" id="ARBA00022679"/>
    </source>
</evidence>
<evidence type="ECO:0000256" key="6">
    <source>
        <dbReference type="ARBA" id="ARBA00022741"/>
    </source>
</evidence>
<evidence type="ECO:0000256" key="10">
    <source>
        <dbReference type="ARBA" id="ARBA00023016"/>
    </source>
</evidence>
<evidence type="ECO:0000256" key="3">
    <source>
        <dbReference type="ARBA" id="ARBA00022553"/>
    </source>
</evidence>
<keyword evidence="6 11" id="KW-0547">Nucleotide-binding</keyword>
<keyword evidence="8 11" id="KW-0067">ATP-binding</keyword>
<feature type="domain" description="Aminoglycoside phosphotransferase" evidence="12">
    <location>
        <begin position="33"/>
        <end position="250"/>
    </location>
</feature>
<dbReference type="Gene3D" id="3.30.200.70">
    <property type="match status" value="1"/>
</dbReference>
<comment type="catalytic activity">
    <reaction evidence="11">
        <text>L-seryl-[protein] + ATP = O-phospho-L-seryl-[protein] + ADP + H(+)</text>
        <dbReference type="Rhea" id="RHEA:17989"/>
        <dbReference type="Rhea" id="RHEA-COMP:9863"/>
        <dbReference type="Rhea" id="RHEA-COMP:11604"/>
        <dbReference type="ChEBI" id="CHEBI:15378"/>
        <dbReference type="ChEBI" id="CHEBI:29999"/>
        <dbReference type="ChEBI" id="CHEBI:30616"/>
        <dbReference type="ChEBI" id="CHEBI:83421"/>
        <dbReference type="ChEBI" id="CHEBI:456216"/>
        <dbReference type="EC" id="2.7.11.1"/>
    </reaction>
</comment>
<dbReference type="Gene3D" id="1.10.510.10">
    <property type="entry name" value="Transferase(Phosphotransferase) domain 1"/>
    <property type="match status" value="1"/>
</dbReference>
<keyword evidence="2 11" id="KW-0723">Serine/threonine-protein kinase</keyword>
<keyword evidence="9 11" id="KW-0460">Magnesium</keyword>
<dbReference type="EMBL" id="FUKM01000003">
    <property type="protein sequence ID" value="SJN09476.1"/>
    <property type="molecule type" value="Genomic_DNA"/>
</dbReference>
<comment type="caution">
    <text evidence="13">The sequence shown here is derived from an EMBL/GenBank/DDBJ whole genome shotgun (WGS) entry which is preliminary data.</text>
</comment>
<evidence type="ECO:0000256" key="8">
    <source>
        <dbReference type="ARBA" id="ARBA00022840"/>
    </source>
</evidence>